<name>A0A9N9QT35_9NEOP</name>
<dbReference type="PANTHER" id="PTHR46601">
    <property type="entry name" value="ULP_PROTEASE DOMAIN-CONTAINING PROTEIN"/>
    <property type="match status" value="1"/>
</dbReference>
<dbReference type="SUPFAM" id="SSF57903">
    <property type="entry name" value="FYVE/PHD zinc finger"/>
    <property type="match status" value="1"/>
</dbReference>
<dbReference type="PANTHER" id="PTHR46601:SF1">
    <property type="entry name" value="ADF-H DOMAIN-CONTAINING PROTEIN"/>
    <property type="match status" value="1"/>
</dbReference>
<dbReference type="InterPro" id="IPR011011">
    <property type="entry name" value="Znf_FYVE_PHD"/>
</dbReference>
<proteinExistence type="predicted"/>
<dbReference type="EMBL" id="OU893332">
    <property type="protein sequence ID" value="CAG9782422.1"/>
    <property type="molecule type" value="Genomic_DNA"/>
</dbReference>
<accession>A0A9N9QT35</accession>
<organism evidence="1 2">
    <name type="scientific">Diatraea saccharalis</name>
    <name type="common">sugarcane borer</name>
    <dbReference type="NCBI Taxonomy" id="40085"/>
    <lineage>
        <taxon>Eukaryota</taxon>
        <taxon>Metazoa</taxon>
        <taxon>Ecdysozoa</taxon>
        <taxon>Arthropoda</taxon>
        <taxon>Hexapoda</taxon>
        <taxon>Insecta</taxon>
        <taxon>Pterygota</taxon>
        <taxon>Neoptera</taxon>
        <taxon>Endopterygota</taxon>
        <taxon>Lepidoptera</taxon>
        <taxon>Glossata</taxon>
        <taxon>Ditrysia</taxon>
        <taxon>Pyraloidea</taxon>
        <taxon>Crambidae</taxon>
        <taxon>Crambinae</taxon>
        <taxon>Diatraea</taxon>
    </lineage>
</organism>
<keyword evidence="2" id="KW-1185">Reference proteome</keyword>
<gene>
    <name evidence="1" type="ORF">DIATSA_LOCUS679</name>
</gene>
<dbReference type="Proteomes" id="UP001153714">
    <property type="component" value="Chromosome 1"/>
</dbReference>
<dbReference type="OrthoDB" id="6375801at2759"/>
<evidence type="ECO:0000313" key="2">
    <source>
        <dbReference type="Proteomes" id="UP001153714"/>
    </source>
</evidence>
<reference evidence="1" key="2">
    <citation type="submission" date="2022-10" db="EMBL/GenBank/DDBJ databases">
        <authorList>
            <consortium name="ENA_rothamsted_submissions"/>
            <consortium name="culmorum"/>
            <person name="King R."/>
        </authorList>
    </citation>
    <scope>NUCLEOTIDE SEQUENCE</scope>
</reference>
<sequence length="763" mass="87723">MSSEEAELQRKKWREEKRKNCAKIKKIKSITKCTNEPENPIDGSDLITLNRFRRKCRFLLKKCRYLQQCTDKLKTQKEKYKKRLYRLKIKDMKEINDLNLTITKMRAREEVLESTLQKTYRGTKSQNDKKILKKIVDNSTNKTVVTKMLGLIGKARVQKRKRNQINVYEITQFYLRDDVSRITSGRKETRTQHKEKKQIRYLMDTLVESYKKYKDGGGRYGLTSFFNHKPFYVLSPHLNARDTCLCIKHSNLEFLHSAIRRCGALKMGMRQVLSNVACDTKSYTCMYDKCESCKDKKLNFESSENSKTDDSNIVSWLRWERQDHTYSKKEGIETKEIKTKRTKKITKSGTLEDLKKFFNEELHNFKKHYYNMQQQQSQYRKAISQLKDNEVVLVCDFSESYEAKLASEIQAMHFGASKHQITLHTGMVYWHNKSQSFCTLAESHGKSVADGIGGSVKRTLDRKVCQGVDVTDAKDAYDILKQCLKVTKVFLVPDSAITAITHILPRNIQPLKGTLQVHQIMTHDENIIKFRDVSCFCEPLRGRCACFQPQIHSVVSKTNRGGDRIQRVQSLAKPPELAQPECQVFDDISLQHVNNQIKHKGIIDSLEGGSLDSALPDLVGTFDISDMESLKSLDVNINNSEGPVELMDINVMPIIFAPVPKSTVRQTPGKENKTIKKTFTICQKCKASVVGRKANCMSCKKNYCEECTAGPQKWDYLCDICLEGEEPIALCDISHSQTDKQPILATNLFTAPSTSGMLTYYYK</sequence>
<protein>
    <submittedName>
        <fullName evidence="1">Uncharacterized protein</fullName>
    </submittedName>
</protein>
<dbReference type="AlphaFoldDB" id="A0A9N9QT35"/>
<reference evidence="1" key="1">
    <citation type="submission" date="2021-12" db="EMBL/GenBank/DDBJ databases">
        <authorList>
            <person name="King R."/>
        </authorList>
    </citation>
    <scope>NUCLEOTIDE SEQUENCE</scope>
</reference>
<evidence type="ECO:0000313" key="1">
    <source>
        <dbReference type="EMBL" id="CAG9782422.1"/>
    </source>
</evidence>